<proteinExistence type="predicted"/>
<name>A0A0U5CK57_ASPCI</name>
<gene>
    <name evidence="1" type="ORF">ASPCAL14583</name>
</gene>
<dbReference type="Proteomes" id="UP000054771">
    <property type="component" value="Unassembled WGS sequence"/>
</dbReference>
<organism evidence="1 2">
    <name type="scientific">Aspergillus calidoustus</name>
    <dbReference type="NCBI Taxonomy" id="454130"/>
    <lineage>
        <taxon>Eukaryota</taxon>
        <taxon>Fungi</taxon>
        <taxon>Dikarya</taxon>
        <taxon>Ascomycota</taxon>
        <taxon>Pezizomycotina</taxon>
        <taxon>Eurotiomycetes</taxon>
        <taxon>Eurotiomycetidae</taxon>
        <taxon>Eurotiales</taxon>
        <taxon>Aspergillaceae</taxon>
        <taxon>Aspergillus</taxon>
        <taxon>Aspergillus subgen. Nidulantes</taxon>
    </lineage>
</organism>
<dbReference type="EMBL" id="CDMC01000026">
    <property type="protein sequence ID" value="CEL11481.1"/>
    <property type="molecule type" value="Genomic_DNA"/>
</dbReference>
<evidence type="ECO:0000313" key="2">
    <source>
        <dbReference type="Proteomes" id="UP000054771"/>
    </source>
</evidence>
<keyword evidence="2" id="KW-1185">Reference proteome</keyword>
<reference evidence="2" key="1">
    <citation type="journal article" date="2016" name="Genome Announc.">
        <title>Draft genome sequences of fungus Aspergillus calidoustus.</title>
        <authorList>
            <person name="Horn F."/>
            <person name="Linde J."/>
            <person name="Mattern D.J."/>
            <person name="Walther G."/>
            <person name="Guthke R."/>
            <person name="Scherlach K."/>
            <person name="Martin K."/>
            <person name="Brakhage A.A."/>
            <person name="Petzke L."/>
            <person name="Valiante V."/>
        </authorList>
    </citation>
    <scope>NUCLEOTIDE SEQUENCE [LARGE SCALE GENOMIC DNA]</scope>
    <source>
        <strain evidence="2">SF006504</strain>
    </source>
</reference>
<protein>
    <submittedName>
        <fullName evidence="1">Uncharacterized protein</fullName>
    </submittedName>
</protein>
<evidence type="ECO:0000313" key="1">
    <source>
        <dbReference type="EMBL" id="CEL11481.1"/>
    </source>
</evidence>
<sequence>MNTDAIPILHSKNQWYDWHNKVCLELRKAGYGHLLRRKRTKSVNAPPNAAATALADNMETLAEATEDSQARLRRRTNLKPGTESRIKLPHRSLVALDGPSDTATGMKLECMFFSTSLKNTYSPTTSSVQDLRQELDDIIRQLGRAQVQLPTELAIAAFAQALRPEFAPAKAVYFNTSAIKHRTSDPSQSPRWTGLTLAAKSEEPYHRRLDEDYLGLLADRPAPRPTGQDTVLKVLAVHGDTANIQVKWCTHCNKAFHDKETCHALHPEMRDKWLEKRKRRRANTRVL</sequence>
<accession>A0A0U5CK57</accession>
<dbReference type="AlphaFoldDB" id="A0A0U5CK57"/>
<dbReference type="OrthoDB" id="4954883at2759"/>